<dbReference type="Pfam" id="PF00067">
    <property type="entry name" value="p450"/>
    <property type="match status" value="1"/>
</dbReference>
<evidence type="ECO:0000256" key="5">
    <source>
        <dbReference type="ARBA" id="ARBA00023002"/>
    </source>
</evidence>
<dbReference type="GO" id="GO:0020037">
    <property type="term" value="F:heme binding"/>
    <property type="evidence" value="ECO:0007669"/>
    <property type="project" value="InterPro"/>
</dbReference>
<dbReference type="GO" id="GO:0004497">
    <property type="term" value="F:monooxygenase activity"/>
    <property type="evidence" value="ECO:0007669"/>
    <property type="project" value="UniProtKB-KW"/>
</dbReference>
<dbReference type="EMBL" id="KN823330">
    <property type="protein sequence ID" value="KIO17921.1"/>
    <property type="molecule type" value="Genomic_DNA"/>
</dbReference>
<keyword evidence="7 9" id="KW-0503">Monooxygenase</keyword>
<feature type="binding site" description="axial binding residue" evidence="8">
    <location>
        <position position="286"/>
    </location>
    <ligand>
        <name>heme</name>
        <dbReference type="ChEBI" id="CHEBI:30413"/>
    </ligand>
    <ligandPart>
        <name>Fe</name>
        <dbReference type="ChEBI" id="CHEBI:18248"/>
    </ligandPart>
</feature>
<dbReference type="OrthoDB" id="1470350at2759"/>
<dbReference type="InterPro" id="IPR001128">
    <property type="entry name" value="Cyt_P450"/>
</dbReference>
<evidence type="ECO:0008006" key="12">
    <source>
        <dbReference type="Google" id="ProtNLM"/>
    </source>
</evidence>
<keyword evidence="5 9" id="KW-0560">Oxidoreductase</keyword>
<organism evidence="10 11">
    <name type="scientific">Tulasnella calospora MUT 4182</name>
    <dbReference type="NCBI Taxonomy" id="1051891"/>
    <lineage>
        <taxon>Eukaryota</taxon>
        <taxon>Fungi</taxon>
        <taxon>Dikarya</taxon>
        <taxon>Basidiomycota</taxon>
        <taxon>Agaricomycotina</taxon>
        <taxon>Agaricomycetes</taxon>
        <taxon>Cantharellales</taxon>
        <taxon>Tulasnellaceae</taxon>
        <taxon>Tulasnella</taxon>
    </lineage>
</organism>
<evidence type="ECO:0000256" key="2">
    <source>
        <dbReference type="ARBA" id="ARBA00010617"/>
    </source>
</evidence>
<dbReference type="PANTHER" id="PTHR24287:SF1">
    <property type="entry name" value="P450, PUTATIVE (EUROFUNG)-RELATED"/>
    <property type="match status" value="1"/>
</dbReference>
<dbReference type="STRING" id="1051891.A0A0C3Q412"/>
<dbReference type="GO" id="GO:0005506">
    <property type="term" value="F:iron ion binding"/>
    <property type="evidence" value="ECO:0007669"/>
    <property type="project" value="InterPro"/>
</dbReference>
<evidence type="ECO:0000256" key="3">
    <source>
        <dbReference type="ARBA" id="ARBA00022617"/>
    </source>
</evidence>
<keyword evidence="4 8" id="KW-0479">Metal-binding</keyword>
<dbReference type="PRINTS" id="PR00385">
    <property type="entry name" value="P450"/>
</dbReference>
<dbReference type="PRINTS" id="PR00463">
    <property type="entry name" value="EP450I"/>
</dbReference>
<gene>
    <name evidence="10" type="ORF">M407DRAFT_32388</name>
</gene>
<comment type="cofactor">
    <cofactor evidence="1 8">
        <name>heme</name>
        <dbReference type="ChEBI" id="CHEBI:30413"/>
    </cofactor>
</comment>
<evidence type="ECO:0000256" key="9">
    <source>
        <dbReference type="RuleBase" id="RU000461"/>
    </source>
</evidence>
<evidence type="ECO:0000256" key="1">
    <source>
        <dbReference type="ARBA" id="ARBA00001971"/>
    </source>
</evidence>
<name>A0A0C3Q412_9AGAM</name>
<evidence type="ECO:0000313" key="11">
    <source>
        <dbReference type="Proteomes" id="UP000054248"/>
    </source>
</evidence>
<keyword evidence="11" id="KW-1185">Reference proteome</keyword>
<evidence type="ECO:0000256" key="4">
    <source>
        <dbReference type="ARBA" id="ARBA00022723"/>
    </source>
</evidence>
<dbReference type="GO" id="GO:0016705">
    <property type="term" value="F:oxidoreductase activity, acting on paired donors, with incorporation or reduction of molecular oxygen"/>
    <property type="evidence" value="ECO:0007669"/>
    <property type="project" value="InterPro"/>
</dbReference>
<dbReference type="InterPro" id="IPR036396">
    <property type="entry name" value="Cyt_P450_sf"/>
</dbReference>
<keyword evidence="6 8" id="KW-0408">Iron</keyword>
<reference evidence="11" key="2">
    <citation type="submission" date="2015-01" db="EMBL/GenBank/DDBJ databases">
        <title>Evolutionary Origins and Diversification of the Mycorrhizal Mutualists.</title>
        <authorList>
            <consortium name="DOE Joint Genome Institute"/>
            <consortium name="Mycorrhizal Genomics Consortium"/>
            <person name="Kohler A."/>
            <person name="Kuo A."/>
            <person name="Nagy L.G."/>
            <person name="Floudas D."/>
            <person name="Copeland A."/>
            <person name="Barry K.W."/>
            <person name="Cichocki N."/>
            <person name="Veneault-Fourrey C."/>
            <person name="LaButti K."/>
            <person name="Lindquist E.A."/>
            <person name="Lipzen A."/>
            <person name="Lundell T."/>
            <person name="Morin E."/>
            <person name="Murat C."/>
            <person name="Riley R."/>
            <person name="Ohm R."/>
            <person name="Sun H."/>
            <person name="Tunlid A."/>
            <person name="Henrissat B."/>
            <person name="Grigoriev I.V."/>
            <person name="Hibbett D.S."/>
            <person name="Martin F."/>
        </authorList>
    </citation>
    <scope>NUCLEOTIDE SEQUENCE [LARGE SCALE GENOMIC DNA]</scope>
    <source>
        <strain evidence="11">MUT 4182</strain>
    </source>
</reference>
<accession>A0A0C3Q412</accession>
<dbReference type="InterPro" id="IPR002401">
    <property type="entry name" value="Cyt_P450_E_grp-I"/>
</dbReference>
<dbReference type="HOGENOM" id="CLU_001570_27_0_1"/>
<dbReference type="AlphaFoldDB" id="A0A0C3Q412"/>
<evidence type="ECO:0000256" key="6">
    <source>
        <dbReference type="ARBA" id="ARBA00023004"/>
    </source>
</evidence>
<evidence type="ECO:0000256" key="8">
    <source>
        <dbReference type="PIRSR" id="PIRSR602401-1"/>
    </source>
</evidence>
<dbReference type="Gene3D" id="1.10.630.10">
    <property type="entry name" value="Cytochrome P450"/>
    <property type="match status" value="1"/>
</dbReference>
<dbReference type="SUPFAM" id="SSF48264">
    <property type="entry name" value="Cytochrome P450"/>
    <property type="match status" value="1"/>
</dbReference>
<comment type="similarity">
    <text evidence="2 9">Belongs to the cytochrome P450 family.</text>
</comment>
<dbReference type="PANTHER" id="PTHR24287">
    <property type="entry name" value="P450, PUTATIVE (EUROFUNG)-RELATED"/>
    <property type="match status" value="1"/>
</dbReference>
<evidence type="ECO:0000313" key="10">
    <source>
        <dbReference type="EMBL" id="KIO17921.1"/>
    </source>
</evidence>
<sequence>MQAAFKALTLDITTDFLFGVTTSSLADAFRERAEDAPEPLQPSFAAAFEEISAIITKRVRIGASWYKYFEPFGDKTIRPKAVIDAFVNPVLATAWARHEQLGTTDKDSLKDNPDYKFIDHLINTATGEDRELVKDELLNFLLAGRDTTASLLTFCLYILAVNPDVTRRLKAEILDAFGNDSIQSTDSLKHLTYLRAVIDETLRLFPPVPFNIRRSINPVTLPSAKGPLVMPGRTSITFAPFIFHRDREVWGDDCEEFRPERWISGDARDPKRANAYVPFSAGPRLCLGENHTDTPTDS</sequence>
<dbReference type="InterPro" id="IPR047146">
    <property type="entry name" value="Cyt_P450_E_CYP52_fungi"/>
</dbReference>
<reference evidence="10 11" key="1">
    <citation type="submission" date="2014-04" db="EMBL/GenBank/DDBJ databases">
        <authorList>
            <consortium name="DOE Joint Genome Institute"/>
            <person name="Kuo A."/>
            <person name="Girlanda M."/>
            <person name="Perotto S."/>
            <person name="Kohler A."/>
            <person name="Nagy L.G."/>
            <person name="Floudas D."/>
            <person name="Copeland A."/>
            <person name="Barry K.W."/>
            <person name="Cichocki N."/>
            <person name="Veneault-Fourrey C."/>
            <person name="LaButti K."/>
            <person name="Lindquist E.A."/>
            <person name="Lipzen A."/>
            <person name="Lundell T."/>
            <person name="Morin E."/>
            <person name="Murat C."/>
            <person name="Sun H."/>
            <person name="Tunlid A."/>
            <person name="Henrissat B."/>
            <person name="Grigoriev I.V."/>
            <person name="Hibbett D.S."/>
            <person name="Martin F."/>
            <person name="Nordberg H.P."/>
            <person name="Cantor M.N."/>
            <person name="Hua S.X."/>
        </authorList>
    </citation>
    <scope>NUCLEOTIDE SEQUENCE [LARGE SCALE GENOMIC DNA]</scope>
    <source>
        <strain evidence="10 11">MUT 4182</strain>
    </source>
</reference>
<evidence type="ECO:0000256" key="7">
    <source>
        <dbReference type="ARBA" id="ARBA00023033"/>
    </source>
</evidence>
<dbReference type="PROSITE" id="PS00086">
    <property type="entry name" value="CYTOCHROME_P450"/>
    <property type="match status" value="1"/>
</dbReference>
<dbReference type="Proteomes" id="UP000054248">
    <property type="component" value="Unassembled WGS sequence"/>
</dbReference>
<keyword evidence="3 8" id="KW-0349">Heme</keyword>
<dbReference type="InterPro" id="IPR017972">
    <property type="entry name" value="Cyt_P450_CS"/>
</dbReference>
<protein>
    <recommendedName>
        <fullName evidence="12">Cytochrome P450</fullName>
    </recommendedName>
</protein>
<proteinExistence type="inferred from homology"/>